<name>G0RZS0_CHATD</name>
<evidence type="ECO:0000313" key="1">
    <source>
        <dbReference type="EMBL" id="EGS23698.1"/>
    </source>
</evidence>
<accession>G0RZS0</accession>
<proteinExistence type="predicted"/>
<reference evidence="1 2" key="1">
    <citation type="journal article" date="2011" name="Cell">
        <title>Insight into structure and assembly of the nuclear pore complex by utilizing the genome of a eukaryotic thermophile.</title>
        <authorList>
            <person name="Amlacher S."/>
            <person name="Sarges P."/>
            <person name="Flemming D."/>
            <person name="van Noort V."/>
            <person name="Kunze R."/>
            <person name="Devos D.P."/>
            <person name="Arumugam M."/>
            <person name="Bork P."/>
            <person name="Hurt E."/>
        </authorList>
    </citation>
    <scope>NUCLEOTIDE SEQUENCE [LARGE SCALE GENOMIC DNA]</scope>
    <source>
        <strain evidence="2">DSM 1495 / CBS 144.50 / IMI 039719</strain>
    </source>
</reference>
<dbReference type="HOGENOM" id="CLU_1796257_0_0_1"/>
<dbReference type="GeneID" id="18254434"/>
<protein>
    <submittedName>
        <fullName evidence="1">Uncharacterized protein</fullName>
    </submittedName>
</protein>
<dbReference type="AlphaFoldDB" id="G0RZS0"/>
<sequence length="144" mass="15531">MHLLINTIALASRKPGSPRQDIYQEFADLKRRGVGRLLEPVDVNVDDDKKNILFVTQVYPQPREEDLELIRAVTPSFSAAPTAGSVASSAGACAGVGLSFNEVILTSWLTLSQSLGCIPSLPVLLIREVPLPALPALPAWHAFC</sequence>
<evidence type="ECO:0000313" key="2">
    <source>
        <dbReference type="Proteomes" id="UP000008066"/>
    </source>
</evidence>
<gene>
    <name evidence="1" type="ORF">CTHT_0003960</name>
</gene>
<keyword evidence="2" id="KW-1185">Reference proteome</keyword>
<dbReference type="Proteomes" id="UP000008066">
    <property type="component" value="Unassembled WGS sequence"/>
</dbReference>
<dbReference type="EMBL" id="GL988032">
    <property type="protein sequence ID" value="EGS23698.1"/>
    <property type="molecule type" value="Genomic_DNA"/>
</dbReference>
<dbReference type="RefSeq" id="XP_006690940.1">
    <property type="nucleotide sequence ID" value="XM_006690877.1"/>
</dbReference>
<dbReference type="KEGG" id="cthr:CTHT_0003960"/>
<organism evidence="2">
    <name type="scientific">Chaetomium thermophilum (strain DSM 1495 / CBS 144.50 / IMI 039719)</name>
    <name type="common">Thermochaetoides thermophila</name>
    <dbReference type="NCBI Taxonomy" id="759272"/>
    <lineage>
        <taxon>Eukaryota</taxon>
        <taxon>Fungi</taxon>
        <taxon>Dikarya</taxon>
        <taxon>Ascomycota</taxon>
        <taxon>Pezizomycotina</taxon>
        <taxon>Sordariomycetes</taxon>
        <taxon>Sordariomycetidae</taxon>
        <taxon>Sordariales</taxon>
        <taxon>Chaetomiaceae</taxon>
        <taxon>Thermochaetoides</taxon>
    </lineage>
</organism>